<dbReference type="SUPFAM" id="SSF54160">
    <property type="entry name" value="Chromo domain-like"/>
    <property type="match status" value="1"/>
</dbReference>
<name>A0A225WVJ4_9STRA</name>
<evidence type="ECO:0000256" key="1">
    <source>
        <dbReference type="SAM" id="MobiDB-lite"/>
    </source>
</evidence>
<feature type="region of interest" description="Disordered" evidence="1">
    <location>
        <begin position="28"/>
        <end position="51"/>
    </location>
</feature>
<organism evidence="2 3">
    <name type="scientific">Phytophthora megakarya</name>
    <dbReference type="NCBI Taxonomy" id="4795"/>
    <lineage>
        <taxon>Eukaryota</taxon>
        <taxon>Sar</taxon>
        <taxon>Stramenopiles</taxon>
        <taxon>Oomycota</taxon>
        <taxon>Peronosporomycetes</taxon>
        <taxon>Peronosporales</taxon>
        <taxon>Peronosporaceae</taxon>
        <taxon>Phytophthora</taxon>
    </lineage>
</organism>
<proteinExistence type="predicted"/>
<dbReference type="Proteomes" id="UP000198211">
    <property type="component" value="Unassembled WGS sequence"/>
</dbReference>
<dbReference type="InterPro" id="IPR016197">
    <property type="entry name" value="Chromo-like_dom_sf"/>
</dbReference>
<evidence type="ECO:0000313" key="3">
    <source>
        <dbReference type="Proteomes" id="UP000198211"/>
    </source>
</evidence>
<accession>A0A225WVJ4</accession>
<sequence length="191" mass="21824">MGETLRALYPSCWDLSRPAFMNRLHMNGGESSSATIGPPEKSDTHEIGSSGPEVERTLKAFEVWILKGWRSLAVYTQCLTRFTLTSGPIDEVTLDESDGQYVELLLKDSGEVNNKKDEYEAEQILDLEWNKCTRTFKRIHGYPVKWKGYIDPEWIPLSQLHYVALLYEFNQGARARARFRTIQAGGNHPQI</sequence>
<dbReference type="OrthoDB" id="6621683at2759"/>
<comment type="caution">
    <text evidence="2">The sequence shown here is derived from an EMBL/GenBank/DDBJ whole genome shotgun (WGS) entry which is preliminary data.</text>
</comment>
<dbReference type="Gene3D" id="2.40.50.40">
    <property type="match status" value="1"/>
</dbReference>
<protein>
    <recommendedName>
        <fullName evidence="4">Chromo domain-containing protein</fullName>
    </recommendedName>
</protein>
<gene>
    <name evidence="2" type="ORF">PHMEG_0003805</name>
</gene>
<evidence type="ECO:0008006" key="4">
    <source>
        <dbReference type="Google" id="ProtNLM"/>
    </source>
</evidence>
<reference evidence="3" key="1">
    <citation type="submission" date="2017-03" db="EMBL/GenBank/DDBJ databases">
        <title>Phytopthora megakarya and P. palmivora, two closely related causual agents of cacao black pod achieved similar genome size and gene model numbers by different mechanisms.</title>
        <authorList>
            <person name="Ali S."/>
            <person name="Shao J."/>
            <person name="Larry D.J."/>
            <person name="Kronmiller B."/>
            <person name="Shen D."/>
            <person name="Strem M.D."/>
            <person name="Melnick R.L."/>
            <person name="Guiltinan M.J."/>
            <person name="Tyler B.M."/>
            <person name="Meinhardt L.W."/>
            <person name="Bailey B.A."/>
        </authorList>
    </citation>
    <scope>NUCLEOTIDE SEQUENCE [LARGE SCALE GENOMIC DNA]</scope>
    <source>
        <strain evidence="3">zdho120</strain>
    </source>
</reference>
<evidence type="ECO:0000313" key="2">
    <source>
        <dbReference type="EMBL" id="OWZ21613.1"/>
    </source>
</evidence>
<dbReference type="AlphaFoldDB" id="A0A225WVJ4"/>
<keyword evidence="3" id="KW-1185">Reference proteome</keyword>
<dbReference type="EMBL" id="NBNE01000206">
    <property type="protein sequence ID" value="OWZ21613.1"/>
    <property type="molecule type" value="Genomic_DNA"/>
</dbReference>